<accession>A0A8C4L9L5</accession>
<proteinExistence type="predicted"/>
<organism evidence="1">
    <name type="scientific">Equus asinus asinus</name>
    <dbReference type="NCBI Taxonomy" id="83772"/>
    <lineage>
        <taxon>Eukaryota</taxon>
        <taxon>Metazoa</taxon>
        <taxon>Chordata</taxon>
        <taxon>Craniata</taxon>
        <taxon>Vertebrata</taxon>
        <taxon>Euteleostomi</taxon>
        <taxon>Mammalia</taxon>
        <taxon>Eutheria</taxon>
        <taxon>Laurasiatheria</taxon>
        <taxon>Perissodactyla</taxon>
        <taxon>Equidae</taxon>
        <taxon>Equus</taxon>
    </lineage>
</organism>
<dbReference type="OMA" id="ESHNRKE"/>
<sequence length="69" mass="8000">LQKKYLPIINKQNLEFSLILEFCGGHQTTAGCRPLNKTTGLSSNSQCHHKDNDKEEKRYFGFLRTEKIM</sequence>
<protein>
    <submittedName>
        <fullName evidence="1">Uncharacterized protein</fullName>
    </submittedName>
</protein>
<name>A0A8C4L9L5_EQUAS</name>
<reference evidence="1" key="1">
    <citation type="submission" date="2023-03" db="UniProtKB">
        <authorList>
            <consortium name="Ensembl"/>
        </authorList>
    </citation>
    <scope>IDENTIFICATION</scope>
</reference>
<dbReference type="Ensembl" id="ENSEAST00005009723.1">
    <property type="protein sequence ID" value="ENSEASP00005008923.1"/>
    <property type="gene ID" value="ENSEASG00005006412.1"/>
</dbReference>
<dbReference type="AlphaFoldDB" id="A0A8C4L9L5"/>
<evidence type="ECO:0000313" key="1">
    <source>
        <dbReference type="Ensembl" id="ENSEASP00005008923.1"/>
    </source>
</evidence>